<sequence>MKAYLRLRARVLGRQLAELGWVRLALLGPLFIAAVGNTLFTVARWPQGHWALPALLLVFTFSAHRRRTDLLGLAIIAPQHRIWLMAEYALLALPAFLILLLFEHWPAALLTLFSTPCVAWASPAVARASRSRPRSFFRSEAFEWVGGFRQLGAWWMWLLILGVALALRAYPTATAASLVVWTVIAAPIYSTPEPTAMLLVAAKQPGAYLARRLVLGLVYYLLTTAPLLFLLLVGPAGPAGAALLLLWGTAVWTMVVLAKYSFYPNATLIRLTQGGMVALGLLLLASNPVYGALFAAAFGGVIFKSRRQLWQYRYD</sequence>
<gene>
    <name evidence="2" type="ORF">GCM10023186_33210</name>
</gene>
<protein>
    <submittedName>
        <fullName evidence="2">Uncharacterized protein</fullName>
    </submittedName>
</protein>
<organism evidence="2 3">
    <name type="scientific">Hymenobacter koreensis</name>
    <dbReference type="NCBI Taxonomy" id="1084523"/>
    <lineage>
        <taxon>Bacteria</taxon>
        <taxon>Pseudomonadati</taxon>
        <taxon>Bacteroidota</taxon>
        <taxon>Cytophagia</taxon>
        <taxon>Cytophagales</taxon>
        <taxon>Hymenobacteraceae</taxon>
        <taxon>Hymenobacter</taxon>
    </lineage>
</organism>
<evidence type="ECO:0000313" key="3">
    <source>
        <dbReference type="Proteomes" id="UP001500454"/>
    </source>
</evidence>
<feature type="transmembrane region" description="Helical" evidence="1">
    <location>
        <begin position="48"/>
        <end position="64"/>
    </location>
</feature>
<name>A0ABP8JA47_9BACT</name>
<keyword evidence="1" id="KW-0812">Transmembrane</keyword>
<accession>A0ABP8JA47</accession>
<keyword evidence="1" id="KW-1133">Transmembrane helix</keyword>
<comment type="caution">
    <text evidence="2">The sequence shown here is derived from an EMBL/GenBank/DDBJ whole genome shotgun (WGS) entry which is preliminary data.</text>
</comment>
<evidence type="ECO:0000256" key="1">
    <source>
        <dbReference type="SAM" id="Phobius"/>
    </source>
</evidence>
<feature type="transmembrane region" description="Helical" evidence="1">
    <location>
        <begin position="108"/>
        <end position="126"/>
    </location>
</feature>
<dbReference type="RefSeq" id="WP_345226116.1">
    <property type="nucleotide sequence ID" value="NZ_BAABHA010000010.1"/>
</dbReference>
<reference evidence="3" key="1">
    <citation type="journal article" date="2019" name="Int. J. Syst. Evol. Microbiol.">
        <title>The Global Catalogue of Microorganisms (GCM) 10K type strain sequencing project: providing services to taxonomists for standard genome sequencing and annotation.</title>
        <authorList>
            <consortium name="The Broad Institute Genomics Platform"/>
            <consortium name="The Broad Institute Genome Sequencing Center for Infectious Disease"/>
            <person name="Wu L."/>
            <person name="Ma J."/>
        </authorList>
    </citation>
    <scope>NUCLEOTIDE SEQUENCE [LARGE SCALE GENOMIC DNA]</scope>
    <source>
        <strain evidence="3">JCM 17924</strain>
    </source>
</reference>
<dbReference type="EMBL" id="BAABHA010000010">
    <property type="protein sequence ID" value="GAA4387491.1"/>
    <property type="molecule type" value="Genomic_DNA"/>
</dbReference>
<feature type="transmembrane region" description="Helical" evidence="1">
    <location>
        <begin position="173"/>
        <end position="192"/>
    </location>
</feature>
<feature type="transmembrane region" description="Helical" evidence="1">
    <location>
        <begin position="85"/>
        <end position="102"/>
    </location>
</feature>
<feature type="transmembrane region" description="Helical" evidence="1">
    <location>
        <begin position="213"/>
        <end position="233"/>
    </location>
</feature>
<proteinExistence type="predicted"/>
<feature type="transmembrane region" description="Helical" evidence="1">
    <location>
        <begin position="279"/>
        <end position="303"/>
    </location>
</feature>
<keyword evidence="1" id="KW-0472">Membrane</keyword>
<evidence type="ECO:0000313" key="2">
    <source>
        <dbReference type="EMBL" id="GAA4387491.1"/>
    </source>
</evidence>
<feature type="transmembrane region" description="Helical" evidence="1">
    <location>
        <begin position="147"/>
        <end position="167"/>
    </location>
</feature>
<keyword evidence="3" id="KW-1185">Reference proteome</keyword>
<dbReference type="Proteomes" id="UP001500454">
    <property type="component" value="Unassembled WGS sequence"/>
</dbReference>
<feature type="transmembrane region" description="Helical" evidence="1">
    <location>
        <begin position="21"/>
        <end position="42"/>
    </location>
</feature>
<feature type="transmembrane region" description="Helical" evidence="1">
    <location>
        <begin position="239"/>
        <end position="258"/>
    </location>
</feature>